<gene>
    <name evidence="1" type="ORF">TIFTF001_005264</name>
</gene>
<protein>
    <submittedName>
        <fullName evidence="1">Uncharacterized protein</fullName>
    </submittedName>
</protein>
<proteinExistence type="predicted"/>
<accession>A0AA87ZLB4</accession>
<name>A0AA87ZLB4_FICCA</name>
<dbReference type="Gramene" id="FCD_00008799-RA">
    <property type="protein sequence ID" value="FCD_00008799-RA:cds"/>
    <property type="gene ID" value="FCD_00008799"/>
</dbReference>
<dbReference type="EMBL" id="BTGU01000005">
    <property type="protein sequence ID" value="GMN35404.1"/>
    <property type="molecule type" value="Genomic_DNA"/>
</dbReference>
<organism evidence="1 2">
    <name type="scientific">Ficus carica</name>
    <name type="common">Common fig</name>
    <dbReference type="NCBI Taxonomy" id="3494"/>
    <lineage>
        <taxon>Eukaryota</taxon>
        <taxon>Viridiplantae</taxon>
        <taxon>Streptophyta</taxon>
        <taxon>Embryophyta</taxon>
        <taxon>Tracheophyta</taxon>
        <taxon>Spermatophyta</taxon>
        <taxon>Magnoliopsida</taxon>
        <taxon>eudicotyledons</taxon>
        <taxon>Gunneridae</taxon>
        <taxon>Pentapetalae</taxon>
        <taxon>rosids</taxon>
        <taxon>fabids</taxon>
        <taxon>Rosales</taxon>
        <taxon>Moraceae</taxon>
        <taxon>Ficeae</taxon>
        <taxon>Ficus</taxon>
    </lineage>
</organism>
<evidence type="ECO:0000313" key="1">
    <source>
        <dbReference type="EMBL" id="GMN35404.1"/>
    </source>
</evidence>
<comment type="caution">
    <text evidence="1">The sequence shown here is derived from an EMBL/GenBank/DDBJ whole genome shotgun (WGS) entry which is preliminary data.</text>
</comment>
<evidence type="ECO:0000313" key="2">
    <source>
        <dbReference type="Proteomes" id="UP001187192"/>
    </source>
</evidence>
<keyword evidence="2" id="KW-1185">Reference proteome</keyword>
<reference evidence="1" key="1">
    <citation type="submission" date="2023-07" db="EMBL/GenBank/DDBJ databases">
        <title>draft genome sequence of fig (Ficus carica).</title>
        <authorList>
            <person name="Takahashi T."/>
            <person name="Nishimura K."/>
        </authorList>
    </citation>
    <scope>NUCLEOTIDE SEQUENCE</scope>
</reference>
<sequence length="123" mass="13680">MMTLPVPSWRTTRAIADFLRPVPKIVCAAKPPGSLDFTYILRSAVSNSSGAAATEAETTREGNLATYETEMSFGRWKERLFGLEESWEENERDESEDVREATETAIVEALWCPSLFSGRSGVD</sequence>
<dbReference type="Proteomes" id="UP001187192">
    <property type="component" value="Unassembled WGS sequence"/>
</dbReference>
<dbReference type="AlphaFoldDB" id="A0AA87ZLB4"/>